<protein>
    <submittedName>
        <fullName evidence="2">Uncharacterized protein</fullName>
    </submittedName>
</protein>
<dbReference type="Proteomes" id="UP001381693">
    <property type="component" value="Unassembled WGS sequence"/>
</dbReference>
<accession>A0AAN9A0Y8</accession>
<evidence type="ECO:0000313" key="3">
    <source>
        <dbReference type="Proteomes" id="UP001381693"/>
    </source>
</evidence>
<dbReference type="EMBL" id="JAXCGZ010015397">
    <property type="protein sequence ID" value="KAK7070389.1"/>
    <property type="molecule type" value="Genomic_DNA"/>
</dbReference>
<keyword evidence="3" id="KW-1185">Reference proteome</keyword>
<evidence type="ECO:0000313" key="2">
    <source>
        <dbReference type="EMBL" id="KAK7070389.1"/>
    </source>
</evidence>
<dbReference type="AlphaFoldDB" id="A0AAN9A0Y8"/>
<name>A0AAN9A0Y8_HALRR</name>
<organism evidence="2 3">
    <name type="scientific">Halocaridina rubra</name>
    <name type="common">Hawaiian red shrimp</name>
    <dbReference type="NCBI Taxonomy" id="373956"/>
    <lineage>
        <taxon>Eukaryota</taxon>
        <taxon>Metazoa</taxon>
        <taxon>Ecdysozoa</taxon>
        <taxon>Arthropoda</taxon>
        <taxon>Crustacea</taxon>
        <taxon>Multicrustacea</taxon>
        <taxon>Malacostraca</taxon>
        <taxon>Eumalacostraca</taxon>
        <taxon>Eucarida</taxon>
        <taxon>Decapoda</taxon>
        <taxon>Pleocyemata</taxon>
        <taxon>Caridea</taxon>
        <taxon>Atyoidea</taxon>
        <taxon>Atyidae</taxon>
        <taxon>Halocaridina</taxon>
    </lineage>
</organism>
<comment type="caution">
    <text evidence="2">The sequence shown here is derived from an EMBL/GenBank/DDBJ whole genome shotgun (WGS) entry which is preliminary data.</text>
</comment>
<feature type="non-terminal residue" evidence="2">
    <location>
        <position position="1"/>
    </location>
</feature>
<evidence type="ECO:0000256" key="1">
    <source>
        <dbReference type="SAM" id="MobiDB-lite"/>
    </source>
</evidence>
<reference evidence="2 3" key="1">
    <citation type="submission" date="2023-11" db="EMBL/GenBank/DDBJ databases">
        <title>Halocaridina rubra genome assembly.</title>
        <authorList>
            <person name="Smith C."/>
        </authorList>
    </citation>
    <scope>NUCLEOTIDE SEQUENCE [LARGE SCALE GENOMIC DNA]</scope>
    <source>
        <strain evidence="2">EP-1</strain>
        <tissue evidence="2">Whole</tissue>
    </source>
</reference>
<feature type="region of interest" description="Disordered" evidence="1">
    <location>
        <begin position="70"/>
        <end position="95"/>
    </location>
</feature>
<sequence>IEFSVLLTSLLYGKKINNGSPPPKRAQFTITVRFMHPFYSLPEKSALPLLPGMYRIAINTQIHPLEKIHIDRDSNMVSPKQRGGSSGGNHIRDGA</sequence>
<proteinExistence type="predicted"/>
<gene>
    <name evidence="2" type="ORF">SK128_009281</name>
</gene>